<gene>
    <name evidence="1" type="ORF">TM448B03444_0001</name>
</gene>
<name>A0A6M3Y2E7_9ZZZZ</name>
<evidence type="ECO:0000313" key="1">
    <source>
        <dbReference type="EMBL" id="QJI02596.1"/>
    </source>
</evidence>
<proteinExistence type="predicted"/>
<dbReference type="EMBL" id="MT145015">
    <property type="protein sequence ID" value="QJI02596.1"/>
    <property type="molecule type" value="Genomic_DNA"/>
</dbReference>
<sequence>MASIGDVVEVLTKRLWSPKLVVVHAEKIVLCSGAYEAEDVVSEATSGATPFIFKNCARYKGGGGYIVHSVILAQTTAIGAWFALYLHAGLPTCALNDDVANTAPKLEDRFIYQGRINYDTCTGLGTNEMDSAEATPSDSNKLPKAFVCASGSKDLQGVMVIRNAVDLADSTVLHPILWIEQY</sequence>
<dbReference type="AlphaFoldDB" id="A0A6M3Y2E7"/>
<accession>A0A6M3Y2E7</accession>
<reference evidence="1" key="1">
    <citation type="submission" date="2020-03" db="EMBL/GenBank/DDBJ databases">
        <title>The deep terrestrial virosphere.</title>
        <authorList>
            <person name="Holmfeldt K."/>
            <person name="Nilsson E."/>
            <person name="Simone D."/>
            <person name="Lopez-Fernandez M."/>
            <person name="Wu X."/>
            <person name="de Brujin I."/>
            <person name="Lundin D."/>
            <person name="Andersson A."/>
            <person name="Bertilsson S."/>
            <person name="Dopson M."/>
        </authorList>
    </citation>
    <scope>NUCLEOTIDE SEQUENCE</scope>
    <source>
        <strain evidence="1">TM448B03444</strain>
    </source>
</reference>
<organism evidence="1">
    <name type="scientific">viral metagenome</name>
    <dbReference type="NCBI Taxonomy" id="1070528"/>
    <lineage>
        <taxon>unclassified sequences</taxon>
        <taxon>metagenomes</taxon>
        <taxon>organismal metagenomes</taxon>
    </lineage>
</organism>
<protein>
    <submittedName>
        <fullName evidence="1">Uncharacterized protein</fullName>
    </submittedName>
</protein>